<evidence type="ECO:0000256" key="2">
    <source>
        <dbReference type="ARBA" id="ARBA00023242"/>
    </source>
</evidence>
<accession>A0ABQ8U5L4</accession>
<keyword evidence="5" id="KW-1185">Reference proteome</keyword>
<evidence type="ECO:0000313" key="5">
    <source>
        <dbReference type="Proteomes" id="UP001141327"/>
    </source>
</evidence>
<evidence type="ECO:0000313" key="4">
    <source>
        <dbReference type="EMBL" id="KAJ4454634.1"/>
    </source>
</evidence>
<name>A0ABQ8U5L4_9EUKA</name>
<dbReference type="Pfam" id="PF05965">
    <property type="entry name" value="FYRC"/>
    <property type="match status" value="1"/>
</dbReference>
<dbReference type="PROSITE" id="PS51542">
    <property type="entry name" value="FYRN"/>
    <property type="match status" value="1"/>
</dbReference>
<comment type="caution">
    <text evidence="4">The sequence shown here is derived from an EMBL/GenBank/DDBJ whole genome shotgun (WGS) entry which is preliminary data.</text>
</comment>
<dbReference type="Gene3D" id="3.30.160.360">
    <property type="match status" value="1"/>
</dbReference>
<dbReference type="InterPro" id="IPR040092">
    <property type="entry name" value="TBRG1"/>
</dbReference>
<evidence type="ECO:0008006" key="6">
    <source>
        <dbReference type="Google" id="ProtNLM"/>
    </source>
</evidence>
<feature type="compositionally biased region" description="Basic residues" evidence="3">
    <location>
        <begin position="106"/>
        <end position="119"/>
    </location>
</feature>
<feature type="region of interest" description="Disordered" evidence="3">
    <location>
        <begin position="1"/>
        <end position="122"/>
    </location>
</feature>
<dbReference type="InterPro" id="IPR003889">
    <property type="entry name" value="FYrich_C"/>
</dbReference>
<dbReference type="InterPro" id="IPR003888">
    <property type="entry name" value="FYrich_N"/>
</dbReference>
<gene>
    <name evidence="4" type="ORF">PAPYR_10610</name>
</gene>
<dbReference type="PANTHER" id="PTHR22715:SF0">
    <property type="entry name" value="TRANSFORMING GROWTH FACTOR BETA REGULATOR 1"/>
    <property type="match status" value="1"/>
</dbReference>
<organism evidence="4 5">
    <name type="scientific">Paratrimastix pyriformis</name>
    <dbReference type="NCBI Taxonomy" id="342808"/>
    <lineage>
        <taxon>Eukaryota</taxon>
        <taxon>Metamonada</taxon>
        <taxon>Preaxostyla</taxon>
        <taxon>Paratrimastigidae</taxon>
        <taxon>Paratrimastix</taxon>
    </lineage>
</organism>
<dbReference type="SMART" id="SM00542">
    <property type="entry name" value="FYRC"/>
    <property type="match status" value="1"/>
</dbReference>
<protein>
    <recommendedName>
        <fullName evidence="6">FYR N-terminal domain-containing protein</fullName>
    </recommendedName>
</protein>
<dbReference type="Proteomes" id="UP001141327">
    <property type="component" value="Unassembled WGS sequence"/>
</dbReference>
<evidence type="ECO:0000256" key="1">
    <source>
        <dbReference type="ARBA" id="ARBA00004123"/>
    </source>
</evidence>
<dbReference type="Pfam" id="PF05964">
    <property type="entry name" value="FYRN"/>
    <property type="match status" value="1"/>
</dbReference>
<evidence type="ECO:0000256" key="3">
    <source>
        <dbReference type="SAM" id="MobiDB-lite"/>
    </source>
</evidence>
<sequence>MEKEEEAGPVLPKIDISRIPPERLPPRGTVFDDLPADASTPPSIPQEEAPVAVSATVADAKKPSLEDRLAAVADPEKAAPAKGRKRATRERKSKIVSDDDDDDTPKKKKAPAKKKSTPRKKAELVPAALPDDLPADINFSVGDSVLVNTGIIVHDRLKYHTVNHMFPVGYKYRCKFTCVKHPKEKHMYTSEIFECGDLPLFRVTCECDPSQSWTTTSASSSWSQVLKTLNALIANPRQTCSIQGTRYFGLTEPDVRKKLEALPGANKLANYVRDADREAPDES</sequence>
<comment type="subcellular location">
    <subcellularLocation>
        <location evidence="1">Nucleus</location>
    </subcellularLocation>
</comment>
<dbReference type="SMART" id="SM00541">
    <property type="entry name" value="FYRN"/>
    <property type="match status" value="1"/>
</dbReference>
<dbReference type="EMBL" id="JAPMOS010000143">
    <property type="protein sequence ID" value="KAJ4454634.1"/>
    <property type="molecule type" value="Genomic_DNA"/>
</dbReference>
<feature type="compositionally biased region" description="Basic residues" evidence="3">
    <location>
        <begin position="82"/>
        <end position="94"/>
    </location>
</feature>
<dbReference type="PANTHER" id="PTHR22715">
    <property type="entry name" value="TRANSFORMING GROWTH FACTOR BETA REGULATED GENE 1"/>
    <property type="match status" value="1"/>
</dbReference>
<dbReference type="PROSITE" id="PS51543">
    <property type="entry name" value="FYRC"/>
    <property type="match status" value="1"/>
</dbReference>
<reference evidence="4" key="1">
    <citation type="journal article" date="2022" name="bioRxiv">
        <title>Genomics of Preaxostyla Flagellates Illuminates Evolutionary Transitions and the Path Towards Mitochondrial Loss.</title>
        <authorList>
            <person name="Novak L.V.F."/>
            <person name="Treitli S.C."/>
            <person name="Pyrih J."/>
            <person name="Halakuc P."/>
            <person name="Pipaliya S.V."/>
            <person name="Vacek V."/>
            <person name="Brzon O."/>
            <person name="Soukal P."/>
            <person name="Eme L."/>
            <person name="Dacks J.B."/>
            <person name="Karnkowska A."/>
            <person name="Elias M."/>
            <person name="Hampl V."/>
        </authorList>
    </citation>
    <scope>NUCLEOTIDE SEQUENCE</scope>
    <source>
        <strain evidence="4">RCP-MX</strain>
    </source>
</reference>
<feature type="compositionally biased region" description="Basic and acidic residues" evidence="3">
    <location>
        <begin position="59"/>
        <end position="79"/>
    </location>
</feature>
<proteinExistence type="predicted"/>
<keyword evidence="2" id="KW-0539">Nucleus</keyword>